<gene>
    <name evidence="1" type="ORF">L6452_18029</name>
</gene>
<comment type="caution">
    <text evidence="1">The sequence shown here is derived from an EMBL/GenBank/DDBJ whole genome shotgun (WGS) entry which is preliminary data.</text>
</comment>
<name>A0ACB9C561_ARCLA</name>
<proteinExistence type="predicted"/>
<reference evidence="1 2" key="2">
    <citation type="journal article" date="2022" name="Mol. Ecol. Resour.">
        <title>The genomes of chicory, endive, great burdock and yacon provide insights into Asteraceae paleo-polyploidization history and plant inulin production.</title>
        <authorList>
            <person name="Fan W."/>
            <person name="Wang S."/>
            <person name="Wang H."/>
            <person name="Wang A."/>
            <person name="Jiang F."/>
            <person name="Liu H."/>
            <person name="Zhao H."/>
            <person name="Xu D."/>
            <person name="Zhang Y."/>
        </authorList>
    </citation>
    <scope>NUCLEOTIDE SEQUENCE [LARGE SCALE GENOMIC DNA]</scope>
    <source>
        <strain evidence="2">cv. Niubang</strain>
    </source>
</reference>
<evidence type="ECO:0000313" key="1">
    <source>
        <dbReference type="EMBL" id="KAI3729373.1"/>
    </source>
</evidence>
<organism evidence="1 2">
    <name type="scientific">Arctium lappa</name>
    <name type="common">Greater burdock</name>
    <name type="synonym">Lappa major</name>
    <dbReference type="NCBI Taxonomy" id="4217"/>
    <lineage>
        <taxon>Eukaryota</taxon>
        <taxon>Viridiplantae</taxon>
        <taxon>Streptophyta</taxon>
        <taxon>Embryophyta</taxon>
        <taxon>Tracheophyta</taxon>
        <taxon>Spermatophyta</taxon>
        <taxon>Magnoliopsida</taxon>
        <taxon>eudicotyledons</taxon>
        <taxon>Gunneridae</taxon>
        <taxon>Pentapetalae</taxon>
        <taxon>asterids</taxon>
        <taxon>campanulids</taxon>
        <taxon>Asterales</taxon>
        <taxon>Asteraceae</taxon>
        <taxon>Carduoideae</taxon>
        <taxon>Cardueae</taxon>
        <taxon>Arctiinae</taxon>
        <taxon>Arctium</taxon>
    </lineage>
</organism>
<reference evidence="2" key="1">
    <citation type="journal article" date="2022" name="Mol. Ecol. Resour.">
        <title>The genomes of chicory, endive, great burdock and yacon provide insights into Asteraceae palaeo-polyploidization history and plant inulin production.</title>
        <authorList>
            <person name="Fan W."/>
            <person name="Wang S."/>
            <person name="Wang H."/>
            <person name="Wang A."/>
            <person name="Jiang F."/>
            <person name="Liu H."/>
            <person name="Zhao H."/>
            <person name="Xu D."/>
            <person name="Zhang Y."/>
        </authorList>
    </citation>
    <scope>NUCLEOTIDE SEQUENCE [LARGE SCALE GENOMIC DNA]</scope>
    <source>
        <strain evidence="2">cv. Niubang</strain>
    </source>
</reference>
<dbReference type="EMBL" id="CM042051">
    <property type="protein sequence ID" value="KAI3729373.1"/>
    <property type="molecule type" value="Genomic_DNA"/>
</dbReference>
<keyword evidence="2" id="KW-1185">Reference proteome</keyword>
<accession>A0ACB9C561</accession>
<dbReference type="Proteomes" id="UP001055879">
    <property type="component" value="Linkage Group LG05"/>
</dbReference>
<protein>
    <submittedName>
        <fullName evidence="1">Uncharacterized protein</fullName>
    </submittedName>
</protein>
<evidence type="ECO:0000313" key="2">
    <source>
        <dbReference type="Proteomes" id="UP001055879"/>
    </source>
</evidence>
<sequence length="128" mass="14541">MTVLLVSSVKGTWMPKLDYLMGLGFEYEEVANMVLRSPGLLTFSIENNFKPKADFFLNDMKGDLGDLNKFPHYFSYGLEGKIKRRHWLLVDQGFLYHCGKCSRLVMDTMNRTQTLPDANGTSNDSSSS</sequence>